<accession>A0AAD5VK66</accession>
<reference evidence="1" key="1">
    <citation type="submission" date="2022-07" db="EMBL/GenBank/DDBJ databases">
        <title>Genome Sequence of Leucocoprinus birnbaumii.</title>
        <authorList>
            <person name="Buettner E."/>
        </authorList>
    </citation>
    <scope>NUCLEOTIDE SEQUENCE</scope>
    <source>
        <strain evidence="1">VT141</strain>
    </source>
</reference>
<comment type="caution">
    <text evidence="1">The sequence shown here is derived from an EMBL/GenBank/DDBJ whole genome shotgun (WGS) entry which is preliminary data.</text>
</comment>
<evidence type="ECO:0000313" key="1">
    <source>
        <dbReference type="EMBL" id="KAJ3562603.1"/>
    </source>
</evidence>
<dbReference type="Proteomes" id="UP001213000">
    <property type="component" value="Unassembled WGS sequence"/>
</dbReference>
<dbReference type="AlphaFoldDB" id="A0AAD5VK66"/>
<gene>
    <name evidence="1" type="ORF">NP233_g9469</name>
</gene>
<keyword evidence="2" id="KW-1185">Reference proteome</keyword>
<proteinExistence type="predicted"/>
<name>A0AAD5VK66_9AGAR</name>
<dbReference type="EMBL" id="JANIEX010000850">
    <property type="protein sequence ID" value="KAJ3562603.1"/>
    <property type="molecule type" value="Genomic_DNA"/>
</dbReference>
<sequence length="468" mass="52713">MLLDPPAPKDVELEVLASGLFAKVAPELILEITSDLDIQDVLHLSIHCKRLWRLLPARLKTEKKLFERFFRVNHSSSPQNLLPSPCTMEQFLRRVEVILPEETDDSGAIIENVPRRNAPFEMACCNFLQGLPRLRVLHFLDVNFNPVAVDSELFRALSIALRGVVSLDIKGDGRNFPLHILANCSRIKTLKLDLRNLAVNGAGTPPSNWLLEPNGAAASPTTVDLHHGNDVGLRLFGKVFTTQPARFSFRMLRILQLDYCEIAAFTREDLARCRPGDHIPPVSWDGGSSTQLAGAILRNAGEALEKLVMIVRLLDQGNSFISTEDMAGVYNLRTLVVILSIRPSYLLTVLGARDPWLERFIPSLPSPEKLERFRLQYTVCLEAEDDEEAVLRTLREAMHGSLDKLLFRGDDFFNLKSFEFEIELFKKGRRLSPINLSHPLADFFPSISTRGSDLRSSIRVTMHPFCQV</sequence>
<evidence type="ECO:0008006" key="3">
    <source>
        <dbReference type="Google" id="ProtNLM"/>
    </source>
</evidence>
<evidence type="ECO:0000313" key="2">
    <source>
        <dbReference type="Proteomes" id="UP001213000"/>
    </source>
</evidence>
<organism evidence="1 2">
    <name type="scientific">Leucocoprinus birnbaumii</name>
    <dbReference type="NCBI Taxonomy" id="56174"/>
    <lineage>
        <taxon>Eukaryota</taxon>
        <taxon>Fungi</taxon>
        <taxon>Dikarya</taxon>
        <taxon>Basidiomycota</taxon>
        <taxon>Agaricomycotina</taxon>
        <taxon>Agaricomycetes</taxon>
        <taxon>Agaricomycetidae</taxon>
        <taxon>Agaricales</taxon>
        <taxon>Agaricineae</taxon>
        <taxon>Agaricaceae</taxon>
        <taxon>Leucocoprinus</taxon>
    </lineage>
</organism>
<protein>
    <recommendedName>
        <fullName evidence="3">F-box domain-containing protein</fullName>
    </recommendedName>
</protein>